<name>F4KPN7_HALH1</name>
<reference evidence="3 4" key="1">
    <citation type="journal article" date="2011" name="Stand. Genomic Sci.">
        <title>Complete genome sequence of Haliscomenobacter hydrossis type strain (O).</title>
        <authorList>
            <consortium name="US DOE Joint Genome Institute (JGI-PGF)"/>
            <person name="Daligault H."/>
            <person name="Lapidus A."/>
            <person name="Zeytun A."/>
            <person name="Nolan M."/>
            <person name="Lucas S."/>
            <person name="Del Rio T.G."/>
            <person name="Tice H."/>
            <person name="Cheng J.F."/>
            <person name="Tapia R."/>
            <person name="Han C."/>
            <person name="Goodwin L."/>
            <person name="Pitluck S."/>
            <person name="Liolios K."/>
            <person name="Pagani I."/>
            <person name="Ivanova N."/>
            <person name="Huntemann M."/>
            <person name="Mavromatis K."/>
            <person name="Mikhailova N."/>
            <person name="Pati A."/>
            <person name="Chen A."/>
            <person name="Palaniappan K."/>
            <person name="Land M."/>
            <person name="Hauser L."/>
            <person name="Brambilla E.M."/>
            <person name="Rohde M."/>
            <person name="Verbarg S."/>
            <person name="Goker M."/>
            <person name="Bristow J."/>
            <person name="Eisen J.A."/>
            <person name="Markowitz V."/>
            <person name="Hugenholtz P."/>
            <person name="Kyrpides N.C."/>
            <person name="Klenk H.P."/>
            <person name="Woyke T."/>
        </authorList>
    </citation>
    <scope>NUCLEOTIDE SEQUENCE [LARGE SCALE GENOMIC DNA]</scope>
    <source>
        <strain evidence="4">ATCC 27775 / DSM 1100 / LMG 10767 / O</strain>
    </source>
</reference>
<dbReference type="GO" id="GO:0003677">
    <property type="term" value="F:DNA binding"/>
    <property type="evidence" value="ECO:0007669"/>
    <property type="project" value="UniProtKB-KW"/>
</dbReference>
<gene>
    <name evidence="3" type="ordered locus">Halhy_3113</name>
</gene>
<dbReference type="InterPro" id="IPR050807">
    <property type="entry name" value="TransReg_Diox_bact_type"/>
</dbReference>
<dbReference type="PANTHER" id="PTHR46797">
    <property type="entry name" value="HTH-TYPE TRANSCRIPTIONAL REGULATOR"/>
    <property type="match status" value="1"/>
</dbReference>
<dbReference type="KEGG" id="hhy:Halhy_3113"/>
<dbReference type="InterPro" id="IPR001387">
    <property type="entry name" value="Cro/C1-type_HTH"/>
</dbReference>
<dbReference type="EMBL" id="CP002691">
    <property type="protein sequence ID" value="AEE50975.1"/>
    <property type="molecule type" value="Genomic_DNA"/>
</dbReference>
<dbReference type="GO" id="GO:0005829">
    <property type="term" value="C:cytosol"/>
    <property type="evidence" value="ECO:0007669"/>
    <property type="project" value="TreeGrafter"/>
</dbReference>
<dbReference type="Proteomes" id="UP000008461">
    <property type="component" value="Chromosome"/>
</dbReference>
<evidence type="ECO:0000259" key="2">
    <source>
        <dbReference type="PROSITE" id="PS50943"/>
    </source>
</evidence>
<reference key="2">
    <citation type="submission" date="2011-04" db="EMBL/GenBank/DDBJ databases">
        <title>Complete sequence of chromosome of Haliscomenobacter hydrossis DSM 1100.</title>
        <authorList>
            <consortium name="US DOE Joint Genome Institute (JGI-PGF)"/>
            <person name="Lucas S."/>
            <person name="Han J."/>
            <person name="Lapidus A."/>
            <person name="Bruce D."/>
            <person name="Goodwin L."/>
            <person name="Pitluck S."/>
            <person name="Peters L."/>
            <person name="Kyrpides N."/>
            <person name="Mavromatis K."/>
            <person name="Ivanova N."/>
            <person name="Ovchinnikova G."/>
            <person name="Pagani I."/>
            <person name="Daligault H."/>
            <person name="Detter J.C."/>
            <person name="Han C."/>
            <person name="Land M."/>
            <person name="Hauser L."/>
            <person name="Markowitz V."/>
            <person name="Cheng J.-F."/>
            <person name="Hugenholtz P."/>
            <person name="Woyke T."/>
            <person name="Wu D."/>
            <person name="Verbarg S."/>
            <person name="Frueling A."/>
            <person name="Brambilla E."/>
            <person name="Klenk H.-P."/>
            <person name="Eisen J.A."/>
        </authorList>
    </citation>
    <scope>NUCLEOTIDE SEQUENCE</scope>
    <source>
        <strain>DSM 1100</strain>
    </source>
</reference>
<organism evidence="3 4">
    <name type="scientific">Haliscomenobacter hydrossis (strain ATCC 27775 / DSM 1100 / LMG 10767 / O)</name>
    <dbReference type="NCBI Taxonomy" id="760192"/>
    <lineage>
        <taxon>Bacteria</taxon>
        <taxon>Pseudomonadati</taxon>
        <taxon>Bacteroidota</taxon>
        <taxon>Saprospiria</taxon>
        <taxon>Saprospirales</taxon>
        <taxon>Haliscomenobacteraceae</taxon>
        <taxon>Haliscomenobacter</taxon>
    </lineage>
</organism>
<dbReference type="RefSeq" id="WP_013765518.1">
    <property type="nucleotide sequence ID" value="NC_015510.1"/>
</dbReference>
<evidence type="ECO:0000313" key="3">
    <source>
        <dbReference type="EMBL" id="AEE50975.1"/>
    </source>
</evidence>
<keyword evidence="4" id="KW-1185">Reference proteome</keyword>
<proteinExistence type="predicted"/>
<evidence type="ECO:0000313" key="4">
    <source>
        <dbReference type="Proteomes" id="UP000008461"/>
    </source>
</evidence>
<protein>
    <submittedName>
        <fullName evidence="3">Helix-turn-helix domain protein</fullName>
    </submittedName>
</protein>
<keyword evidence="1" id="KW-0238">DNA-binding</keyword>
<dbReference type="PROSITE" id="PS50943">
    <property type="entry name" value="HTH_CROC1"/>
    <property type="match status" value="1"/>
</dbReference>
<dbReference type="HOGENOM" id="CLU_1537961_0_0_10"/>
<dbReference type="OrthoDB" id="337567at2"/>
<dbReference type="InterPro" id="IPR010982">
    <property type="entry name" value="Lambda_DNA-bd_dom_sf"/>
</dbReference>
<dbReference type="GO" id="GO:0003700">
    <property type="term" value="F:DNA-binding transcription factor activity"/>
    <property type="evidence" value="ECO:0007669"/>
    <property type="project" value="TreeGrafter"/>
</dbReference>
<dbReference type="Pfam" id="PF01381">
    <property type="entry name" value="HTH_3"/>
    <property type="match status" value="1"/>
</dbReference>
<dbReference type="SMART" id="SM00530">
    <property type="entry name" value="HTH_XRE"/>
    <property type="match status" value="1"/>
</dbReference>
<dbReference type="SUPFAM" id="SSF143880">
    <property type="entry name" value="NE0471 N-terminal domain-like"/>
    <property type="match status" value="1"/>
</dbReference>
<dbReference type="STRING" id="760192.Halhy_3113"/>
<sequence length="174" mass="19987">MSKTTKIPRILKINQIDGWRINVVFSNGEYRTIDFEQFFKKHNFSADPLRAHLLDQAFFQSVALHEGTLRWPALLQKIELSNGMTFEVPFDLDPIVLYDHSTPDLNRDRGVPVGEVLRQARKEAGLTQEELAKRSGTTKHYISRIENHHADIEVGTLQRIVELGLGKQLEIQVK</sequence>
<dbReference type="InterPro" id="IPR036782">
    <property type="entry name" value="NE0471-like_N"/>
</dbReference>
<accession>F4KPN7</accession>
<evidence type="ECO:0000256" key="1">
    <source>
        <dbReference type="ARBA" id="ARBA00023125"/>
    </source>
</evidence>
<dbReference type="SUPFAM" id="SSF47413">
    <property type="entry name" value="lambda repressor-like DNA-binding domains"/>
    <property type="match status" value="1"/>
</dbReference>
<dbReference type="eggNOG" id="COG3620">
    <property type="taxonomic scope" value="Bacteria"/>
</dbReference>
<dbReference type="Gene3D" id="3.30.2020.10">
    <property type="entry name" value="NE0471-like N-terminal domain"/>
    <property type="match status" value="1"/>
</dbReference>
<dbReference type="PANTHER" id="PTHR46797:SF1">
    <property type="entry name" value="METHYLPHOSPHONATE SYNTHASE"/>
    <property type="match status" value="1"/>
</dbReference>
<feature type="domain" description="HTH cro/C1-type" evidence="2">
    <location>
        <begin position="117"/>
        <end position="163"/>
    </location>
</feature>
<dbReference type="Gene3D" id="1.10.260.40">
    <property type="entry name" value="lambda repressor-like DNA-binding domains"/>
    <property type="match status" value="1"/>
</dbReference>
<dbReference type="CDD" id="cd00093">
    <property type="entry name" value="HTH_XRE"/>
    <property type="match status" value="1"/>
</dbReference>
<dbReference type="AlphaFoldDB" id="F4KPN7"/>